<dbReference type="Proteomes" id="UP000466966">
    <property type="component" value="Unassembled WGS sequence"/>
</dbReference>
<dbReference type="Pfam" id="PF11578">
    <property type="entry name" value="DUF3237"/>
    <property type="match status" value="1"/>
</dbReference>
<dbReference type="EMBL" id="WTYV01000002">
    <property type="protein sequence ID" value="MXO70981.1"/>
    <property type="molecule type" value="Genomic_DNA"/>
</dbReference>
<dbReference type="AlphaFoldDB" id="A0A844YVX0"/>
<dbReference type="OrthoDB" id="5294829at2"/>
<comment type="similarity">
    <text evidence="1">Belongs to the UPF0311 family.</text>
</comment>
<dbReference type="PANTHER" id="PTHR37315">
    <property type="entry name" value="UPF0311 PROTEIN BLR7842"/>
    <property type="match status" value="1"/>
</dbReference>
<sequence length="154" mass="17335">MEPPKLEYAFEIKVQLSKRFRYGPCTDGMERGHVHVLGGQITGPRFNGRVVPGTGGDWPVIRPDGTCVFEARYLLEGEDGTLIQLRNTGIRHGSPEVLDRLQNYQPVDPSEYYMAITPAFDAPEGPYGWLTRTVFLGKANRRADDSIFTYWAVV</sequence>
<name>A0A844YVX0_9SPHN</name>
<evidence type="ECO:0000313" key="3">
    <source>
        <dbReference type="Proteomes" id="UP000466966"/>
    </source>
</evidence>
<evidence type="ECO:0000313" key="2">
    <source>
        <dbReference type="EMBL" id="MXO70981.1"/>
    </source>
</evidence>
<keyword evidence="3" id="KW-1185">Reference proteome</keyword>
<dbReference type="PANTHER" id="PTHR37315:SF1">
    <property type="entry name" value="UPF0311 PROTEIN BLR7842"/>
    <property type="match status" value="1"/>
</dbReference>
<dbReference type="RefSeq" id="WP_160770942.1">
    <property type="nucleotide sequence ID" value="NZ_WTYV01000002.1"/>
</dbReference>
<gene>
    <name evidence="2" type="ORF">GRI99_04930</name>
</gene>
<accession>A0A844YVX0</accession>
<proteinExistence type="inferred from homology"/>
<evidence type="ECO:0000256" key="1">
    <source>
        <dbReference type="HAMAP-Rule" id="MF_00775"/>
    </source>
</evidence>
<dbReference type="InterPro" id="IPR020915">
    <property type="entry name" value="UPF0311"/>
</dbReference>
<protein>
    <recommendedName>
        <fullName evidence="1">UPF0311 protein GRI99_04930</fullName>
    </recommendedName>
</protein>
<organism evidence="2 3">
    <name type="scientific">Alteraurantiacibacter buctensis</name>
    <dbReference type="NCBI Taxonomy" id="1503981"/>
    <lineage>
        <taxon>Bacteria</taxon>
        <taxon>Pseudomonadati</taxon>
        <taxon>Pseudomonadota</taxon>
        <taxon>Alphaproteobacteria</taxon>
        <taxon>Sphingomonadales</taxon>
        <taxon>Erythrobacteraceae</taxon>
        <taxon>Alteraurantiacibacter</taxon>
    </lineage>
</organism>
<comment type="caution">
    <text evidence="2">The sequence shown here is derived from an EMBL/GenBank/DDBJ whole genome shotgun (WGS) entry which is preliminary data.</text>
</comment>
<dbReference type="HAMAP" id="MF_00775">
    <property type="entry name" value="UPF0311"/>
    <property type="match status" value="1"/>
</dbReference>
<dbReference type="Gene3D" id="2.40.160.20">
    <property type="match status" value="1"/>
</dbReference>
<reference evidence="2 3" key="1">
    <citation type="submission" date="2019-12" db="EMBL/GenBank/DDBJ databases">
        <title>Genomic-based taxomic classification of the family Erythrobacteraceae.</title>
        <authorList>
            <person name="Xu L."/>
        </authorList>
    </citation>
    <scope>NUCLEOTIDE SEQUENCE [LARGE SCALE GENOMIC DNA]</scope>
    <source>
        <strain evidence="2 3">M0322</strain>
    </source>
</reference>